<feature type="chain" id="PRO_5029642964" description="Outer membrane protein beta-barrel domain-containing protein" evidence="1">
    <location>
        <begin position="19"/>
        <end position="176"/>
    </location>
</feature>
<feature type="signal peptide" evidence="1">
    <location>
        <begin position="1"/>
        <end position="18"/>
    </location>
</feature>
<reference evidence="2 3" key="1">
    <citation type="journal article" date="2019" name="Nat. Med.">
        <title>A library of human gut bacterial isolates paired with longitudinal multiomics data enables mechanistic microbiome research.</title>
        <authorList>
            <person name="Poyet M."/>
            <person name="Groussin M."/>
            <person name="Gibbons S.M."/>
            <person name="Avila-Pacheco J."/>
            <person name="Jiang X."/>
            <person name="Kearney S.M."/>
            <person name="Perrotta A.R."/>
            <person name="Berdy B."/>
            <person name="Zhao S."/>
            <person name="Lieberman T.D."/>
            <person name="Swanson P.K."/>
            <person name="Smith M."/>
            <person name="Roesemann S."/>
            <person name="Alexander J.E."/>
            <person name="Rich S.A."/>
            <person name="Livny J."/>
            <person name="Vlamakis H."/>
            <person name="Clish C."/>
            <person name="Bullock K."/>
            <person name="Deik A."/>
            <person name="Scott J."/>
            <person name="Pierce K.A."/>
            <person name="Xavier R.J."/>
            <person name="Alm E.J."/>
        </authorList>
    </citation>
    <scope>NUCLEOTIDE SEQUENCE [LARGE SCALE GENOMIC DNA]</scope>
    <source>
        <strain evidence="2 3">BIOML-A160</strain>
    </source>
</reference>
<evidence type="ECO:0000256" key="1">
    <source>
        <dbReference type="SAM" id="SignalP"/>
    </source>
</evidence>
<sequence>MKHFIFTLTLLFLIVIHADGQTDSTHFSYTTYIGTGLSMGQPSQTPFNWQIIAHYHIGQRFTIGAGSGLSIYEKALIPLYANAQFFMTRPKKLTPYLECNIGGSLAAAKETNGGFYLSPSVGAQVKLTQKLKMNIALGYEIQQLERLKQRTDEYFHTEFKEELSHHSITLKVGLTY</sequence>
<evidence type="ECO:0008006" key="4">
    <source>
        <dbReference type="Google" id="ProtNLM"/>
    </source>
</evidence>
<gene>
    <name evidence="2" type="ORF">GAN75_20505</name>
</gene>
<evidence type="ECO:0000313" key="2">
    <source>
        <dbReference type="EMBL" id="KAB4452438.1"/>
    </source>
</evidence>
<proteinExistence type="predicted"/>
<dbReference type="EMBL" id="WCRW01000017">
    <property type="protein sequence ID" value="KAB4452438.1"/>
    <property type="molecule type" value="Genomic_DNA"/>
</dbReference>
<evidence type="ECO:0000313" key="3">
    <source>
        <dbReference type="Proteomes" id="UP000436825"/>
    </source>
</evidence>
<protein>
    <recommendedName>
        <fullName evidence="4">Outer membrane protein beta-barrel domain-containing protein</fullName>
    </recommendedName>
</protein>
<dbReference type="RefSeq" id="WP_211479115.1">
    <property type="nucleotide sequence ID" value="NZ_CP072224.1"/>
</dbReference>
<keyword evidence="1" id="KW-0732">Signal</keyword>
<dbReference type="AlphaFoldDB" id="A0A7J5JM39"/>
<dbReference type="Proteomes" id="UP000436825">
    <property type="component" value="Unassembled WGS sequence"/>
</dbReference>
<comment type="caution">
    <text evidence="2">The sequence shown here is derived from an EMBL/GenBank/DDBJ whole genome shotgun (WGS) entry which is preliminary data.</text>
</comment>
<name>A0A7J5JM39_BACT4</name>
<accession>A0A7J5JM39</accession>
<organism evidence="2 3">
    <name type="scientific">Bacteroides thetaiotaomicron</name>
    <dbReference type="NCBI Taxonomy" id="818"/>
    <lineage>
        <taxon>Bacteria</taxon>
        <taxon>Pseudomonadati</taxon>
        <taxon>Bacteroidota</taxon>
        <taxon>Bacteroidia</taxon>
        <taxon>Bacteroidales</taxon>
        <taxon>Bacteroidaceae</taxon>
        <taxon>Bacteroides</taxon>
    </lineage>
</organism>